<accession>A0A485ARQ4</accession>
<dbReference type="PANTHER" id="PTHR47396">
    <property type="entry name" value="TYPE I RESTRICTION ENZYME ECOKI R PROTEIN"/>
    <property type="match status" value="1"/>
</dbReference>
<dbReference type="InterPro" id="IPR027417">
    <property type="entry name" value="P-loop_NTPase"/>
</dbReference>
<dbReference type="InterPro" id="IPR050742">
    <property type="entry name" value="Helicase_Restrict-Modif_Enz"/>
</dbReference>
<evidence type="ECO:0000313" key="3">
    <source>
        <dbReference type="Proteomes" id="UP000345637"/>
    </source>
</evidence>
<dbReference type="GO" id="GO:0005829">
    <property type="term" value="C:cytosol"/>
    <property type="evidence" value="ECO:0007669"/>
    <property type="project" value="TreeGrafter"/>
</dbReference>
<dbReference type="Proteomes" id="UP000345637">
    <property type="component" value="Unassembled WGS sequence"/>
</dbReference>
<dbReference type="GO" id="GO:0016787">
    <property type="term" value="F:hydrolase activity"/>
    <property type="evidence" value="ECO:0007669"/>
    <property type="project" value="InterPro"/>
</dbReference>
<dbReference type="SUPFAM" id="SSF52540">
    <property type="entry name" value="P-loop containing nucleoside triphosphate hydrolases"/>
    <property type="match status" value="1"/>
</dbReference>
<gene>
    <name evidence="2" type="ORF">NCTC12998_02241</name>
</gene>
<organism evidence="2 3">
    <name type="scientific">Raoultella planticola</name>
    <name type="common">Klebsiella planticola</name>
    <dbReference type="NCBI Taxonomy" id="575"/>
    <lineage>
        <taxon>Bacteria</taxon>
        <taxon>Pseudomonadati</taxon>
        <taxon>Pseudomonadota</taxon>
        <taxon>Gammaproteobacteria</taxon>
        <taxon>Enterobacterales</taxon>
        <taxon>Enterobacteriaceae</taxon>
        <taxon>Klebsiella/Raoultella group</taxon>
        <taxon>Raoultella</taxon>
    </lineage>
</organism>
<reference evidence="2 3" key="1">
    <citation type="submission" date="2019-03" db="EMBL/GenBank/DDBJ databases">
        <authorList>
            <consortium name="Pathogen Informatics"/>
        </authorList>
    </citation>
    <scope>NUCLEOTIDE SEQUENCE [LARGE SCALE GENOMIC DNA]</scope>
    <source>
        <strain evidence="2 3">NCTC12998</strain>
    </source>
</reference>
<sequence>MQRNLLKYLKASTGKIRKCQEEAVGKFFKFKKRNIRDKACLINLPTGAGKTGVISLISHLSKERNILIICHRRAVKEQLYREVSSRFFRVTLNDPDIKLKNTFKNINNLNEEGIYISTFQKLSMLSPEDLDETQSFFDLIIIDEGHSEPSPVWREIVRQSDAIKVVITATPYRNDLFELNVDLDDYFIFTFKQAISDKIITEPNFIQVNSMEKMLQEVQVFLEKNENIKCIIKCKDAYDISRYHESISKKSKQ</sequence>
<evidence type="ECO:0000313" key="2">
    <source>
        <dbReference type="EMBL" id="VFS63340.1"/>
    </source>
</evidence>
<dbReference type="PANTHER" id="PTHR47396:SF1">
    <property type="entry name" value="ATP-DEPENDENT HELICASE IRC3-RELATED"/>
    <property type="match status" value="1"/>
</dbReference>
<dbReference type="Pfam" id="PF04851">
    <property type="entry name" value="ResIII"/>
    <property type="match status" value="1"/>
</dbReference>
<dbReference type="InterPro" id="IPR006935">
    <property type="entry name" value="Helicase/UvrB_N"/>
</dbReference>
<protein>
    <submittedName>
        <fullName evidence="2">Type I restriction enzyme EcoKI subunit R</fullName>
    </submittedName>
</protein>
<feature type="domain" description="Helicase ATP-binding" evidence="1">
    <location>
        <begin position="31"/>
        <end position="189"/>
    </location>
</feature>
<dbReference type="PROSITE" id="PS51192">
    <property type="entry name" value="HELICASE_ATP_BIND_1"/>
    <property type="match status" value="1"/>
</dbReference>
<dbReference type="SMART" id="SM00487">
    <property type="entry name" value="DEXDc"/>
    <property type="match status" value="1"/>
</dbReference>
<evidence type="ECO:0000259" key="1">
    <source>
        <dbReference type="PROSITE" id="PS51192"/>
    </source>
</evidence>
<dbReference type="Gene3D" id="3.40.50.300">
    <property type="entry name" value="P-loop containing nucleotide triphosphate hydrolases"/>
    <property type="match status" value="1"/>
</dbReference>
<dbReference type="EMBL" id="CAADJE010000021">
    <property type="protein sequence ID" value="VFS63340.1"/>
    <property type="molecule type" value="Genomic_DNA"/>
</dbReference>
<dbReference type="AlphaFoldDB" id="A0A485ARQ4"/>
<dbReference type="GO" id="GO:0005524">
    <property type="term" value="F:ATP binding"/>
    <property type="evidence" value="ECO:0007669"/>
    <property type="project" value="InterPro"/>
</dbReference>
<dbReference type="InterPro" id="IPR014001">
    <property type="entry name" value="Helicase_ATP-bd"/>
</dbReference>
<name>A0A485ARQ4_RAOPL</name>
<proteinExistence type="predicted"/>
<dbReference type="GO" id="GO:0003677">
    <property type="term" value="F:DNA binding"/>
    <property type="evidence" value="ECO:0007669"/>
    <property type="project" value="InterPro"/>
</dbReference>